<dbReference type="Gene3D" id="3.30.70.1290">
    <property type="entry name" value="Transposase IS200-like"/>
    <property type="match status" value="1"/>
</dbReference>
<feature type="domain" description="Transposase IS200-like" evidence="1">
    <location>
        <begin position="9"/>
        <end position="123"/>
    </location>
</feature>
<dbReference type="Pfam" id="PF01797">
    <property type="entry name" value="Y1_Tnp"/>
    <property type="match status" value="1"/>
</dbReference>
<dbReference type="InterPro" id="IPR036515">
    <property type="entry name" value="Transposase_17_sf"/>
</dbReference>
<keyword evidence="3" id="KW-1185">Reference proteome</keyword>
<gene>
    <name evidence="2" type="ORF">LN736_05150</name>
</gene>
<evidence type="ECO:0000313" key="2">
    <source>
        <dbReference type="EMBL" id="MCC9294258.1"/>
    </source>
</evidence>
<evidence type="ECO:0000313" key="3">
    <source>
        <dbReference type="Proteomes" id="UP001165422"/>
    </source>
</evidence>
<dbReference type="RefSeq" id="WP_150358108.1">
    <property type="nucleotide sequence ID" value="NZ_JAJJPB010000004.1"/>
</dbReference>
<comment type="caution">
    <text evidence="2">The sequence shown here is derived from an EMBL/GenBank/DDBJ whole genome shotgun (WGS) entry which is preliminary data.</text>
</comment>
<reference evidence="2" key="1">
    <citation type="submission" date="2021-11" db="EMBL/GenBank/DDBJ databases">
        <authorList>
            <person name="Qingchun L."/>
            <person name="Dong Z."/>
            <person name="Zongwei Q."/>
            <person name="Jia Z."/>
            <person name="Duotao L."/>
        </authorList>
    </citation>
    <scope>NUCLEOTIDE SEQUENCE</scope>
    <source>
        <strain evidence="2">WLY-B-L2</strain>
    </source>
</reference>
<organism evidence="2 3">
    <name type="scientific">Clostridium aromativorans</name>
    <dbReference type="NCBI Taxonomy" id="2836848"/>
    <lineage>
        <taxon>Bacteria</taxon>
        <taxon>Bacillati</taxon>
        <taxon>Bacillota</taxon>
        <taxon>Clostridia</taxon>
        <taxon>Eubacteriales</taxon>
        <taxon>Clostridiaceae</taxon>
        <taxon>Clostridium</taxon>
    </lineage>
</organism>
<protein>
    <submittedName>
        <fullName evidence="2">Transposase</fullName>
    </submittedName>
</protein>
<dbReference type="PANTHER" id="PTHR34322:SF2">
    <property type="entry name" value="TRANSPOSASE IS200-LIKE DOMAIN-CONTAINING PROTEIN"/>
    <property type="match status" value="1"/>
</dbReference>
<sequence>MARAKREWFPGARYHIICRGNHKNDLFKDEKDYQVYLNILKYVKKKLGYDLYCYCFMTNHVHMLIGTEEMHIGRIMKRINMIYSIYFNKRYNLIGHLFQDRYKSRLIKDDVHMLEASRYIHLNPVKANMVKNPEDYKWSSYRSIIGLSEEKIINPEKILFYFEDRENYKKFVVWGLTP</sequence>
<dbReference type="Proteomes" id="UP001165422">
    <property type="component" value="Unassembled WGS sequence"/>
</dbReference>
<dbReference type="EMBL" id="JAJJPB010000004">
    <property type="protein sequence ID" value="MCC9294258.1"/>
    <property type="molecule type" value="Genomic_DNA"/>
</dbReference>
<evidence type="ECO:0000259" key="1">
    <source>
        <dbReference type="SMART" id="SM01321"/>
    </source>
</evidence>
<proteinExistence type="predicted"/>
<dbReference type="SUPFAM" id="SSF143422">
    <property type="entry name" value="Transposase IS200-like"/>
    <property type="match status" value="1"/>
</dbReference>
<dbReference type="SMART" id="SM01321">
    <property type="entry name" value="Y1_Tnp"/>
    <property type="match status" value="1"/>
</dbReference>
<dbReference type="InterPro" id="IPR002686">
    <property type="entry name" value="Transposase_17"/>
</dbReference>
<name>A0ABS8N6B8_9CLOT</name>
<dbReference type="PANTHER" id="PTHR34322">
    <property type="entry name" value="TRANSPOSASE, Y1_TNP DOMAIN-CONTAINING"/>
    <property type="match status" value="1"/>
</dbReference>
<accession>A0ABS8N6B8</accession>